<evidence type="ECO:0000256" key="1">
    <source>
        <dbReference type="SAM" id="MobiDB-lite"/>
    </source>
</evidence>
<keyword evidence="3" id="KW-1185">Reference proteome</keyword>
<organism evidence="2 3">
    <name type="scientific">Streptacidiphilus jiangxiensis</name>
    <dbReference type="NCBI Taxonomy" id="235985"/>
    <lineage>
        <taxon>Bacteria</taxon>
        <taxon>Bacillati</taxon>
        <taxon>Actinomycetota</taxon>
        <taxon>Actinomycetes</taxon>
        <taxon>Kitasatosporales</taxon>
        <taxon>Streptomycetaceae</taxon>
        <taxon>Streptacidiphilus</taxon>
    </lineage>
</organism>
<dbReference type="OrthoDB" id="3360929at2"/>
<feature type="compositionally biased region" description="Basic and acidic residues" evidence="1">
    <location>
        <begin position="315"/>
        <end position="327"/>
    </location>
</feature>
<dbReference type="eggNOG" id="ENOG5033SHN">
    <property type="taxonomic scope" value="Bacteria"/>
</dbReference>
<gene>
    <name evidence="2" type="ORF">SAMN05414137_1575</name>
</gene>
<evidence type="ECO:0000313" key="3">
    <source>
        <dbReference type="Proteomes" id="UP000183015"/>
    </source>
</evidence>
<reference evidence="3" key="1">
    <citation type="submission" date="2016-10" db="EMBL/GenBank/DDBJ databases">
        <authorList>
            <person name="Varghese N."/>
        </authorList>
    </citation>
    <scope>NUCLEOTIDE SEQUENCE [LARGE SCALE GENOMIC DNA]</scope>
    <source>
        <strain evidence="3">DSM 45096 / BCRC 16803 / CGMCC 4.1857 / CIP 109030 / JCM 12277 / KCTC 19219 / NBRC 100920 / 33214</strain>
    </source>
</reference>
<accession>A0A1H8B3Y6</accession>
<evidence type="ECO:0000313" key="2">
    <source>
        <dbReference type="EMBL" id="SEM77642.1"/>
    </source>
</evidence>
<protein>
    <submittedName>
        <fullName evidence="2">Uncharacterized protein</fullName>
    </submittedName>
</protein>
<dbReference type="RefSeq" id="WP_042449470.1">
    <property type="nucleotide sequence ID" value="NZ_BBPN01000016.1"/>
</dbReference>
<dbReference type="EMBL" id="FOAZ01000057">
    <property type="protein sequence ID" value="SEM77642.1"/>
    <property type="molecule type" value="Genomic_DNA"/>
</dbReference>
<sequence length="406" mass="45743">MSVVCPDATPADAWRAADPLRLPAWRTHLRDYFRQPHVHERLALRAAAWHESQTPYVPGRSGPTTAGRILARQEVQRLDDARLYYADEDMTALSVAVGAKRPEEPVSIDRMPSPAGFQLFATPLGSYTATSREMFGVDPLPEETPTLHVPIVAVSWSIWSPTDRIPNTPVSWMYRTADEEQAKIPDSRGIWLTYYSTRSMGFELLPPETRLGTEIRSRRAITAGDQVRQSKGHAPLSRVDSFYLPFGKPFHETAPHCASYWTQAVYTAWQLIQQEGPSGWTETEDLTVRSKSPGRKRDPQRDTVRVIRLRPPRRPSREATERDRAAADSENPTRYTHRFPVPPYRRPNACWNSAIHSDDPKTRLCKHAEQIVAGSIRGPKHLPLRVGPVFKLTPPPDEPTAADGGL</sequence>
<feature type="region of interest" description="Disordered" evidence="1">
    <location>
        <begin position="280"/>
        <end position="341"/>
    </location>
</feature>
<dbReference type="STRING" id="235985.SAMN05414137_1575"/>
<dbReference type="AlphaFoldDB" id="A0A1H8B3Y6"/>
<dbReference type="Proteomes" id="UP000183015">
    <property type="component" value="Unassembled WGS sequence"/>
</dbReference>
<feature type="region of interest" description="Disordered" evidence="1">
    <location>
        <begin position="387"/>
        <end position="406"/>
    </location>
</feature>
<feature type="compositionally biased region" description="Basic and acidic residues" evidence="1">
    <location>
        <begin position="295"/>
        <end position="305"/>
    </location>
</feature>
<proteinExistence type="predicted"/>
<name>A0A1H8B3Y6_STRJI</name>